<name>A0A532UQM1_UNCL8</name>
<dbReference type="InterPro" id="IPR011050">
    <property type="entry name" value="Pectin_lyase_fold/virulence"/>
</dbReference>
<sequence length="237" mass="25448">MRQMSLMIRAALIVIWVIPTSVYAQPTISGDLSGVIGPGDFIVDGYCYVQEGESLTILPGTRLLFSGHYSFNVYGELHADGTQLDSIYFIRQYPTEECRHGGIRIQRGASQNNTLTYCLVDYAFNPDFPDCWGGGVFCEGGGISMRNSTITNCGALFGGGFCALFATVLLENCHISDCYAIAEGGAFYSAFSSTEIIDCTVIGNTGDHVGGIYIYTNDYAEINGCISASNIATTEAG</sequence>
<dbReference type="EMBL" id="NJBN01000013">
    <property type="protein sequence ID" value="TKJ37235.1"/>
    <property type="molecule type" value="Genomic_DNA"/>
</dbReference>
<protein>
    <recommendedName>
        <fullName evidence="3">Right handed beta helix domain-containing protein</fullName>
    </recommendedName>
</protein>
<dbReference type="SUPFAM" id="SSF51126">
    <property type="entry name" value="Pectin lyase-like"/>
    <property type="match status" value="1"/>
</dbReference>
<accession>A0A532UQM1</accession>
<dbReference type="Proteomes" id="UP000319619">
    <property type="component" value="Unassembled WGS sequence"/>
</dbReference>
<gene>
    <name evidence="1" type="ORF">CEE37_14070</name>
</gene>
<evidence type="ECO:0000313" key="1">
    <source>
        <dbReference type="EMBL" id="TKJ37235.1"/>
    </source>
</evidence>
<evidence type="ECO:0000313" key="2">
    <source>
        <dbReference type="Proteomes" id="UP000319619"/>
    </source>
</evidence>
<reference evidence="1 2" key="1">
    <citation type="submission" date="2017-06" db="EMBL/GenBank/DDBJ databases">
        <title>Novel microbial phyla capable of carbon fixation and sulfur reduction in deep-sea sediments.</title>
        <authorList>
            <person name="Huang J."/>
            <person name="Baker B."/>
            <person name="Wang Y."/>
        </authorList>
    </citation>
    <scope>NUCLEOTIDE SEQUENCE [LARGE SCALE GENOMIC DNA]</scope>
    <source>
        <strain evidence="1">B3_LCP</strain>
    </source>
</reference>
<comment type="caution">
    <text evidence="1">The sequence shown here is derived from an EMBL/GenBank/DDBJ whole genome shotgun (WGS) entry which is preliminary data.</text>
</comment>
<evidence type="ECO:0008006" key="3">
    <source>
        <dbReference type="Google" id="ProtNLM"/>
    </source>
</evidence>
<proteinExistence type="predicted"/>
<organism evidence="1 2">
    <name type="scientific">candidate division LCP-89 bacterium B3_LCP</name>
    <dbReference type="NCBI Taxonomy" id="2012998"/>
    <lineage>
        <taxon>Bacteria</taxon>
        <taxon>Pseudomonadati</taxon>
        <taxon>Bacteria division LCP-89</taxon>
    </lineage>
</organism>
<dbReference type="AlphaFoldDB" id="A0A532UQM1"/>